<name>A0ABN9W6Z6_9DINO</name>
<dbReference type="Proteomes" id="UP001189429">
    <property type="component" value="Unassembled WGS sequence"/>
</dbReference>
<feature type="region of interest" description="Disordered" evidence="2">
    <location>
        <begin position="648"/>
        <end position="669"/>
    </location>
</feature>
<evidence type="ECO:0000256" key="2">
    <source>
        <dbReference type="SAM" id="MobiDB-lite"/>
    </source>
</evidence>
<comment type="caution">
    <text evidence="4">The sequence shown here is derived from an EMBL/GenBank/DDBJ whole genome shotgun (WGS) entry which is preliminary data.</text>
</comment>
<protein>
    <recommendedName>
        <fullName evidence="3">C2H2-type domain-containing protein</fullName>
    </recommendedName>
</protein>
<evidence type="ECO:0000256" key="1">
    <source>
        <dbReference type="PROSITE-ProRule" id="PRU00042"/>
    </source>
</evidence>
<proteinExistence type="predicted"/>
<dbReference type="InterPro" id="IPR013087">
    <property type="entry name" value="Znf_C2H2_type"/>
</dbReference>
<keyword evidence="1" id="KW-0479">Metal-binding</keyword>
<sequence>MPAPPGPPASHREAAPRTVGPGEKALRRLRACALLRQGAGPGALDRGRCDRKGRYRKGARRGADGREATSRGEGELAKYIVEEIRDHIDQTEKGGAENAGAVLECPICGRILSRPQRAREHAKSHLEGKFACIHKTLLTDVQISHPVIAAVQRSLYDHDILAGCPRSGYASRARSLIQGWIGFTATPGGRDSLYTATGHKRDCDLRLVLTDTGPQYWLHSDERLRFARKFGGHYYTMAFGNMYARFLLDAGGVHGRAFRSLKAAWARGGCEVGSLANRHTGTMIALMLDIAESKAFEDFVGAQVLKCADVGGLRSISIDATYKVALKVSGQTRAQKHNVFSVIGYHGEVLGLAPGHAERPEAFAGAVERSVPPELRSRVEHVASDVVGRKVCEEMQKILPNLQCASLDPLHLAFSVDAHTSKRRMRPTAVGLVMRAVLGKFPVADYARRREPFHWGTGAARASAQEQAFIERMRGGDMGHRRAKSILSDMDPNAPMQSREQFAMLMAAIARVYPERMDVQYDEGTLRAQFIAACAPDRAEFYMNNIRYRARLTPKENSSLGVGTTRNEQIHSCINANFRQLTRVDARAMKAELALWAGCETTLASRALGGRTTSRVRRADMKATVVNSVSLFDAENWPVHVGLDETEYQASAPPVEGDLRPRRRGPSRVQETILQAIRAKVNKSTRKKLFDLSTNKRPSPKVSARPGSAADEAAGGSS</sequence>
<evidence type="ECO:0000259" key="3">
    <source>
        <dbReference type="PROSITE" id="PS50157"/>
    </source>
</evidence>
<evidence type="ECO:0000313" key="5">
    <source>
        <dbReference type="Proteomes" id="UP001189429"/>
    </source>
</evidence>
<feature type="compositionally biased region" description="Low complexity" evidence="2">
    <location>
        <begin position="707"/>
        <end position="718"/>
    </location>
</feature>
<keyword evidence="5" id="KW-1185">Reference proteome</keyword>
<evidence type="ECO:0000313" key="4">
    <source>
        <dbReference type="EMBL" id="CAK0881417.1"/>
    </source>
</evidence>
<dbReference type="EMBL" id="CAUYUJ010018182">
    <property type="protein sequence ID" value="CAK0881417.1"/>
    <property type="molecule type" value="Genomic_DNA"/>
</dbReference>
<feature type="non-terminal residue" evidence="4">
    <location>
        <position position="718"/>
    </location>
</feature>
<dbReference type="PROSITE" id="PS00028">
    <property type="entry name" value="ZINC_FINGER_C2H2_1"/>
    <property type="match status" value="1"/>
</dbReference>
<accession>A0ABN9W6Z6</accession>
<dbReference type="PROSITE" id="PS50157">
    <property type="entry name" value="ZINC_FINGER_C2H2_2"/>
    <property type="match status" value="1"/>
</dbReference>
<organism evidence="4 5">
    <name type="scientific">Prorocentrum cordatum</name>
    <dbReference type="NCBI Taxonomy" id="2364126"/>
    <lineage>
        <taxon>Eukaryota</taxon>
        <taxon>Sar</taxon>
        <taxon>Alveolata</taxon>
        <taxon>Dinophyceae</taxon>
        <taxon>Prorocentrales</taxon>
        <taxon>Prorocentraceae</taxon>
        <taxon>Prorocentrum</taxon>
    </lineage>
</organism>
<feature type="region of interest" description="Disordered" evidence="2">
    <location>
        <begin position="1"/>
        <end position="23"/>
    </location>
</feature>
<feature type="region of interest" description="Disordered" evidence="2">
    <location>
        <begin position="685"/>
        <end position="718"/>
    </location>
</feature>
<gene>
    <name evidence="4" type="ORF">PCOR1329_LOCUS64265</name>
</gene>
<keyword evidence="1" id="KW-0862">Zinc</keyword>
<keyword evidence="1" id="KW-0863">Zinc-finger</keyword>
<feature type="domain" description="C2H2-type" evidence="3">
    <location>
        <begin position="103"/>
        <end position="130"/>
    </location>
</feature>
<reference evidence="4" key="1">
    <citation type="submission" date="2023-10" db="EMBL/GenBank/DDBJ databases">
        <authorList>
            <person name="Chen Y."/>
            <person name="Shah S."/>
            <person name="Dougan E. K."/>
            <person name="Thang M."/>
            <person name="Chan C."/>
        </authorList>
    </citation>
    <scope>NUCLEOTIDE SEQUENCE [LARGE SCALE GENOMIC DNA]</scope>
</reference>